<evidence type="ECO:0000313" key="9">
    <source>
        <dbReference type="EMBL" id="KAG8465192.1"/>
    </source>
</evidence>
<feature type="compositionally biased region" description="Basic and acidic residues" evidence="7">
    <location>
        <begin position="171"/>
        <end position="185"/>
    </location>
</feature>
<dbReference type="InterPro" id="IPR005522">
    <property type="entry name" value="IPK"/>
</dbReference>
<dbReference type="SUPFAM" id="SSF56104">
    <property type="entry name" value="SAICAR synthase-like"/>
    <property type="match status" value="1"/>
</dbReference>
<dbReference type="GO" id="GO:0032958">
    <property type="term" value="P:inositol phosphate biosynthetic process"/>
    <property type="evidence" value="ECO:0007669"/>
    <property type="project" value="InterPro"/>
</dbReference>
<dbReference type="Gene3D" id="3.30.470.160">
    <property type="entry name" value="Inositol polyphosphate kinase"/>
    <property type="match status" value="1"/>
</dbReference>
<evidence type="ECO:0000313" key="10">
    <source>
        <dbReference type="Proteomes" id="UP000751190"/>
    </source>
</evidence>
<dbReference type="PROSITE" id="PS50011">
    <property type="entry name" value="PROTEIN_KINASE_DOM"/>
    <property type="match status" value="1"/>
</dbReference>
<evidence type="ECO:0000256" key="1">
    <source>
        <dbReference type="ARBA" id="ARBA00007374"/>
    </source>
</evidence>
<dbReference type="Gene3D" id="1.10.510.10">
    <property type="entry name" value="Transferase(Phosphotransferase) domain 1"/>
    <property type="match status" value="1"/>
</dbReference>
<feature type="region of interest" description="Disordered" evidence="7">
    <location>
        <begin position="171"/>
        <end position="192"/>
    </location>
</feature>
<dbReference type="PROSITE" id="PS00108">
    <property type="entry name" value="PROTEIN_KINASE_ST"/>
    <property type="match status" value="1"/>
</dbReference>
<dbReference type="GO" id="GO:0005737">
    <property type="term" value="C:cytoplasm"/>
    <property type="evidence" value="ECO:0007669"/>
    <property type="project" value="TreeGrafter"/>
</dbReference>
<dbReference type="EMBL" id="JAGTXO010000011">
    <property type="protein sequence ID" value="KAG8465192.1"/>
    <property type="molecule type" value="Genomic_DNA"/>
</dbReference>
<evidence type="ECO:0000256" key="3">
    <source>
        <dbReference type="ARBA" id="ARBA00022741"/>
    </source>
</evidence>
<dbReference type="Pfam" id="PF03770">
    <property type="entry name" value="IPK"/>
    <property type="match status" value="1"/>
</dbReference>
<dbReference type="Proteomes" id="UP000751190">
    <property type="component" value="Unassembled WGS sequence"/>
</dbReference>
<dbReference type="CDD" id="cd14008">
    <property type="entry name" value="STKc_LKB1_CaMKK"/>
    <property type="match status" value="1"/>
</dbReference>
<keyword evidence="10" id="KW-1185">Reference proteome</keyword>
<evidence type="ECO:0000256" key="2">
    <source>
        <dbReference type="ARBA" id="ARBA00022679"/>
    </source>
</evidence>
<dbReference type="Gene3D" id="3.30.200.20">
    <property type="entry name" value="Phosphorylase Kinase, domain 1"/>
    <property type="match status" value="1"/>
</dbReference>
<comment type="caution">
    <text evidence="9">The sequence shown here is derived from an EMBL/GenBank/DDBJ whole genome shotgun (WGS) entry which is preliminary data.</text>
</comment>
<evidence type="ECO:0000256" key="7">
    <source>
        <dbReference type="SAM" id="MobiDB-lite"/>
    </source>
</evidence>
<feature type="compositionally biased region" description="Low complexity" evidence="7">
    <location>
        <begin position="402"/>
        <end position="426"/>
    </location>
</feature>
<dbReference type="InterPro" id="IPR008271">
    <property type="entry name" value="Ser/Thr_kinase_AS"/>
</dbReference>
<dbReference type="InterPro" id="IPR011009">
    <property type="entry name" value="Kinase-like_dom_sf"/>
</dbReference>
<dbReference type="Pfam" id="PF00069">
    <property type="entry name" value="Pkinase"/>
    <property type="match status" value="1"/>
</dbReference>
<feature type="binding site" evidence="6">
    <location>
        <position position="37"/>
    </location>
    <ligand>
        <name>ATP</name>
        <dbReference type="ChEBI" id="CHEBI:30616"/>
    </ligand>
</feature>
<dbReference type="GO" id="GO:0035556">
    <property type="term" value="P:intracellular signal transduction"/>
    <property type="evidence" value="ECO:0007669"/>
    <property type="project" value="TreeGrafter"/>
</dbReference>
<feature type="domain" description="Protein kinase" evidence="8">
    <location>
        <begin position="4"/>
        <end position="289"/>
    </location>
</feature>
<keyword evidence="3 6" id="KW-0547">Nucleotide-binding</keyword>
<evidence type="ECO:0000256" key="5">
    <source>
        <dbReference type="ARBA" id="ARBA00022840"/>
    </source>
</evidence>
<dbReference type="InterPro" id="IPR038286">
    <property type="entry name" value="IPK_sf"/>
</dbReference>
<keyword evidence="4" id="KW-0418">Kinase</keyword>
<dbReference type="AlphaFoldDB" id="A0A8J5XJ22"/>
<dbReference type="GO" id="GO:0004674">
    <property type="term" value="F:protein serine/threonine kinase activity"/>
    <property type="evidence" value="ECO:0007669"/>
    <property type="project" value="TreeGrafter"/>
</dbReference>
<evidence type="ECO:0000256" key="4">
    <source>
        <dbReference type="ARBA" id="ARBA00022777"/>
    </source>
</evidence>
<accession>A0A8J5XJ22</accession>
<feature type="region of interest" description="Disordered" evidence="7">
    <location>
        <begin position="390"/>
        <end position="447"/>
    </location>
</feature>
<dbReference type="PANTHER" id="PTHR24346">
    <property type="entry name" value="MAP/MICROTUBULE AFFINITY-REGULATING KINASE"/>
    <property type="match status" value="1"/>
</dbReference>
<dbReference type="InterPro" id="IPR000719">
    <property type="entry name" value="Prot_kinase_dom"/>
</dbReference>
<organism evidence="9 10">
    <name type="scientific">Diacronema lutheri</name>
    <name type="common">Unicellular marine alga</name>
    <name type="synonym">Monochrysis lutheri</name>
    <dbReference type="NCBI Taxonomy" id="2081491"/>
    <lineage>
        <taxon>Eukaryota</taxon>
        <taxon>Haptista</taxon>
        <taxon>Haptophyta</taxon>
        <taxon>Pavlovophyceae</taxon>
        <taxon>Pavlovales</taxon>
        <taxon>Pavlovaceae</taxon>
        <taxon>Diacronema</taxon>
    </lineage>
</organism>
<proteinExistence type="inferred from homology"/>
<name>A0A8J5XJ22_DIALT</name>
<sequence length="696" mass="75963">MERYLKLETIGRGSYAKVRKVKLAVTGEIFAMKVVKKSLLKRRRQWSAAEGRYKNAYDDVLREIALMKKLNHPNVIRMHEVVDDPEKDKLCIVLDYHSNGALMDTGGLPDEPTAPLERDAARRFFADVVEGLSYLHFQNVVHFDLKPDNVLVSADRRGIIADLGVSRLLSDAERPRDEQGAHSHDVLTSGSPGTPMYCAPEVWGDAPYYGKSADVWSLGVTLYVMLLGRVPYACSSHEELTAAVCSPEPAVLPAELDDDASMRELLAGLLAKDPRRRIALADVVSHPWVEGAKPRSAMLRRQYSRITVNADDIRAAVTIAGHADSFARDSAGRIVKRTRAAERDCYEAITRLGSGLGVFVPPYHGELHNSDAVAALYGSPAGVSRLLPGLAASQDSPEPERATSALSTPASSARGASRPPSASRSALHLVRPNTSVGSRSTDAETAGGYNGDGRDVCIVLDDVTAHFTEPCLMDIKMGTRTVTESDMRDTTARPDLLSKMVSLDKSAALLDEIEAGAITKLRYLRFREGLTTTQTLGFRIDAMKIGDDPRMNDTPLNFRRGPRQPAAVLRELTRFVCASAAVAAAFAARLRALRAALEADEHFFPRHSLIRSSLLFTYDLAAARQAERLPPGADAPAQRVGVHMIDFSSSAAAPSGERISHRDAWAPGNGEDGYLVGVDNLIRMFDKVERGDSEWE</sequence>
<dbReference type="GO" id="GO:0005524">
    <property type="term" value="F:ATP binding"/>
    <property type="evidence" value="ECO:0007669"/>
    <property type="project" value="UniProtKB-UniRule"/>
</dbReference>
<dbReference type="PANTHER" id="PTHR24346:SF77">
    <property type="entry name" value="SERINE THREONINE PROTEIN KINASE"/>
    <property type="match status" value="1"/>
</dbReference>
<dbReference type="PROSITE" id="PS00107">
    <property type="entry name" value="PROTEIN_KINASE_ATP"/>
    <property type="match status" value="1"/>
</dbReference>
<reference evidence="9" key="1">
    <citation type="submission" date="2021-05" db="EMBL/GenBank/DDBJ databases">
        <title>The genome of the haptophyte Pavlova lutheri (Diacronema luteri, Pavlovales) - a model for lipid biosynthesis in eukaryotic algae.</title>
        <authorList>
            <person name="Hulatt C.J."/>
            <person name="Posewitz M.C."/>
        </authorList>
    </citation>
    <scope>NUCLEOTIDE SEQUENCE</scope>
    <source>
        <strain evidence="9">NIVA-4/92</strain>
    </source>
</reference>
<dbReference type="SUPFAM" id="SSF56112">
    <property type="entry name" value="Protein kinase-like (PK-like)"/>
    <property type="match status" value="1"/>
</dbReference>
<keyword evidence="2" id="KW-0808">Transferase</keyword>
<dbReference type="SMART" id="SM00220">
    <property type="entry name" value="S_TKc"/>
    <property type="match status" value="1"/>
</dbReference>
<gene>
    <name evidence="9" type="ORF">KFE25_012555</name>
</gene>
<keyword evidence="5 6" id="KW-0067">ATP-binding</keyword>
<evidence type="ECO:0000259" key="8">
    <source>
        <dbReference type="PROSITE" id="PS50011"/>
    </source>
</evidence>
<dbReference type="InterPro" id="IPR017441">
    <property type="entry name" value="Protein_kinase_ATP_BS"/>
</dbReference>
<comment type="similarity">
    <text evidence="1">Belongs to the inositol phosphokinase (IPK) family.</text>
</comment>
<dbReference type="OrthoDB" id="68483at2759"/>
<protein>
    <recommendedName>
        <fullName evidence="8">Protein kinase domain-containing protein</fullName>
    </recommendedName>
</protein>
<evidence type="ECO:0000256" key="6">
    <source>
        <dbReference type="PROSITE-ProRule" id="PRU10141"/>
    </source>
</evidence>